<keyword evidence="1" id="KW-0472">Membrane</keyword>
<keyword evidence="1" id="KW-0812">Transmembrane</keyword>
<protein>
    <recommendedName>
        <fullName evidence="4">Right handed beta helix domain-containing protein</fullName>
    </recommendedName>
</protein>
<dbReference type="VEuPathDB" id="TrichDB:TVAG_483840"/>
<evidence type="ECO:0008006" key="4">
    <source>
        <dbReference type="Google" id="ProtNLM"/>
    </source>
</evidence>
<keyword evidence="3" id="KW-1185">Reference proteome</keyword>
<dbReference type="AlphaFoldDB" id="A2EA27"/>
<reference evidence="2" key="2">
    <citation type="journal article" date="2007" name="Science">
        <title>Draft genome sequence of the sexually transmitted pathogen Trichomonas vaginalis.</title>
        <authorList>
            <person name="Carlton J.M."/>
            <person name="Hirt R.P."/>
            <person name="Silva J.C."/>
            <person name="Delcher A.L."/>
            <person name="Schatz M."/>
            <person name="Zhao Q."/>
            <person name="Wortman J.R."/>
            <person name="Bidwell S.L."/>
            <person name="Alsmark U.C.M."/>
            <person name="Besteiro S."/>
            <person name="Sicheritz-Ponten T."/>
            <person name="Noel C.J."/>
            <person name="Dacks J.B."/>
            <person name="Foster P.G."/>
            <person name="Simillion C."/>
            <person name="Van de Peer Y."/>
            <person name="Miranda-Saavedra D."/>
            <person name="Barton G.J."/>
            <person name="Westrop G.D."/>
            <person name="Mueller S."/>
            <person name="Dessi D."/>
            <person name="Fiori P.L."/>
            <person name="Ren Q."/>
            <person name="Paulsen I."/>
            <person name="Zhang H."/>
            <person name="Bastida-Corcuera F.D."/>
            <person name="Simoes-Barbosa A."/>
            <person name="Brown M.T."/>
            <person name="Hayes R.D."/>
            <person name="Mukherjee M."/>
            <person name="Okumura C.Y."/>
            <person name="Schneider R."/>
            <person name="Smith A.J."/>
            <person name="Vanacova S."/>
            <person name="Villalvazo M."/>
            <person name="Haas B.J."/>
            <person name="Pertea M."/>
            <person name="Feldblyum T.V."/>
            <person name="Utterback T.R."/>
            <person name="Shu C.L."/>
            <person name="Osoegawa K."/>
            <person name="de Jong P.J."/>
            <person name="Hrdy I."/>
            <person name="Horvathova L."/>
            <person name="Zubacova Z."/>
            <person name="Dolezal P."/>
            <person name="Malik S.B."/>
            <person name="Logsdon J.M. Jr."/>
            <person name="Henze K."/>
            <person name="Gupta A."/>
            <person name="Wang C.C."/>
            <person name="Dunne R.L."/>
            <person name="Upcroft J.A."/>
            <person name="Upcroft P."/>
            <person name="White O."/>
            <person name="Salzberg S.L."/>
            <person name="Tang P."/>
            <person name="Chiu C.-H."/>
            <person name="Lee Y.-S."/>
            <person name="Embley T.M."/>
            <person name="Coombs G.H."/>
            <person name="Mottram J.C."/>
            <person name="Tachezy J."/>
            <person name="Fraser-Liggett C.M."/>
            <person name="Johnson P.J."/>
        </authorList>
    </citation>
    <scope>NUCLEOTIDE SEQUENCE [LARGE SCALE GENOMIC DNA]</scope>
    <source>
        <strain evidence="2">G3</strain>
    </source>
</reference>
<dbReference type="RefSeq" id="XP_001322696.1">
    <property type="nucleotide sequence ID" value="XM_001322661.1"/>
</dbReference>
<proteinExistence type="predicted"/>
<dbReference type="KEGG" id="tva:4768408"/>
<dbReference type="InParanoid" id="A2EA27"/>
<sequence>MNTTITHLSLQRFLGSPYLSFSPKTISSKLNIQNSHFSQFGNSFLYSITRKISLNFNKVDFNNFQKNSIILNSEEKAQVSMATQYTDQIFPENETATFYRCHFINCKGDETGGGAISCEDNEFEINITKCVFAKCLVMNSTGGAIYVSKTRSFSISKSCFGQCTSELQAHTVYVNGNKKIINFEDDTFSENGNTKVPDTIFTSEAITFLSRSNITSNKASTGALGHYLNSQSLRLQENNFVENIGTTGIAHPNVSCNIDYTEEWTHNNIYFNKLEVFIHGHISLEIRNLYTYQNKFNFFFNCPTPSNVIFKGCNFDFGESGLKNKAVVERKIYDYRTDTLFNADNLQPHAFSHVAVDYCNPYNFRKPFTRANKPVEYLNNLQIDNHPHIIFFMGIFFICILVIIYFLIGRRADVRLGMQRLY</sequence>
<reference evidence="2" key="1">
    <citation type="submission" date="2006-10" db="EMBL/GenBank/DDBJ databases">
        <authorList>
            <person name="Amadeo P."/>
            <person name="Zhao Q."/>
            <person name="Wortman J."/>
            <person name="Fraser-Liggett C."/>
            <person name="Carlton J."/>
        </authorList>
    </citation>
    <scope>NUCLEOTIDE SEQUENCE</scope>
    <source>
        <strain evidence="2">G3</strain>
    </source>
</reference>
<keyword evidence="1" id="KW-1133">Transmembrane helix</keyword>
<organism evidence="2 3">
    <name type="scientific">Trichomonas vaginalis (strain ATCC PRA-98 / G3)</name>
    <dbReference type="NCBI Taxonomy" id="412133"/>
    <lineage>
        <taxon>Eukaryota</taxon>
        <taxon>Metamonada</taxon>
        <taxon>Parabasalia</taxon>
        <taxon>Trichomonadida</taxon>
        <taxon>Trichomonadidae</taxon>
        <taxon>Trichomonas</taxon>
    </lineage>
</organism>
<gene>
    <name evidence="2" type="ORF">TVAG_483840</name>
</gene>
<evidence type="ECO:0000256" key="1">
    <source>
        <dbReference type="SAM" id="Phobius"/>
    </source>
</evidence>
<dbReference type="VEuPathDB" id="TrichDB:TVAGG3_0981020"/>
<accession>A2EA27</accession>
<dbReference type="OrthoDB" id="10676700at2759"/>
<dbReference type="Proteomes" id="UP000001542">
    <property type="component" value="Unassembled WGS sequence"/>
</dbReference>
<evidence type="ECO:0000313" key="3">
    <source>
        <dbReference type="Proteomes" id="UP000001542"/>
    </source>
</evidence>
<feature type="transmembrane region" description="Helical" evidence="1">
    <location>
        <begin position="389"/>
        <end position="408"/>
    </location>
</feature>
<dbReference type="EMBL" id="DS113337">
    <property type="protein sequence ID" value="EAY10473.1"/>
    <property type="molecule type" value="Genomic_DNA"/>
</dbReference>
<evidence type="ECO:0000313" key="2">
    <source>
        <dbReference type="EMBL" id="EAY10473.1"/>
    </source>
</evidence>
<name>A2EA27_TRIV3</name>